<name>A0A8J4DD15_9ACTN</name>
<accession>A0A8J4DD15</accession>
<keyword evidence="3" id="KW-1185">Reference proteome</keyword>
<evidence type="ECO:0000313" key="2">
    <source>
        <dbReference type="EMBL" id="GII58319.1"/>
    </source>
</evidence>
<protein>
    <submittedName>
        <fullName evidence="2">Uncharacterized protein</fullName>
    </submittedName>
</protein>
<gene>
    <name evidence="2" type="ORF">Pth03_67080</name>
</gene>
<reference evidence="2" key="1">
    <citation type="submission" date="2021-01" db="EMBL/GenBank/DDBJ databases">
        <title>Whole genome shotgun sequence of Planotetraspora thailandica NBRC 104271.</title>
        <authorList>
            <person name="Komaki H."/>
            <person name="Tamura T."/>
        </authorList>
    </citation>
    <scope>NUCLEOTIDE SEQUENCE</scope>
    <source>
        <strain evidence="2">NBRC 104271</strain>
    </source>
</reference>
<dbReference type="Proteomes" id="UP000605992">
    <property type="component" value="Unassembled WGS sequence"/>
</dbReference>
<dbReference type="AlphaFoldDB" id="A0A8J4DD15"/>
<proteinExistence type="predicted"/>
<dbReference type="EMBL" id="BOOR01000063">
    <property type="protein sequence ID" value="GII58319.1"/>
    <property type="molecule type" value="Genomic_DNA"/>
</dbReference>
<feature type="region of interest" description="Disordered" evidence="1">
    <location>
        <begin position="8"/>
        <end position="33"/>
    </location>
</feature>
<evidence type="ECO:0000256" key="1">
    <source>
        <dbReference type="SAM" id="MobiDB-lite"/>
    </source>
</evidence>
<sequence>MYVFITVSSPAGDEGTTPRTGTSAGRGGRVPLIGPGAAIDRFPGLSSGV</sequence>
<evidence type="ECO:0000313" key="3">
    <source>
        <dbReference type="Proteomes" id="UP000605992"/>
    </source>
</evidence>
<organism evidence="2 3">
    <name type="scientific">Planotetraspora thailandica</name>
    <dbReference type="NCBI Taxonomy" id="487172"/>
    <lineage>
        <taxon>Bacteria</taxon>
        <taxon>Bacillati</taxon>
        <taxon>Actinomycetota</taxon>
        <taxon>Actinomycetes</taxon>
        <taxon>Streptosporangiales</taxon>
        <taxon>Streptosporangiaceae</taxon>
        <taxon>Planotetraspora</taxon>
    </lineage>
</organism>
<comment type="caution">
    <text evidence="2">The sequence shown here is derived from an EMBL/GenBank/DDBJ whole genome shotgun (WGS) entry which is preliminary data.</text>
</comment>